<feature type="compositionally biased region" description="Polar residues" evidence="1">
    <location>
        <begin position="91"/>
        <end position="112"/>
    </location>
</feature>
<comment type="caution">
    <text evidence="2">The sequence shown here is derived from an EMBL/GenBank/DDBJ whole genome shotgun (WGS) entry which is preliminary data.</text>
</comment>
<accession>A0AAD5X1L0</accession>
<reference evidence="2" key="1">
    <citation type="submission" date="2020-05" db="EMBL/GenBank/DDBJ databases">
        <title>Phylogenomic resolution of chytrid fungi.</title>
        <authorList>
            <person name="Stajich J.E."/>
            <person name="Amses K."/>
            <person name="Simmons R."/>
            <person name="Seto K."/>
            <person name="Myers J."/>
            <person name="Bonds A."/>
            <person name="Quandt C.A."/>
            <person name="Barry K."/>
            <person name="Liu P."/>
            <person name="Grigoriev I."/>
            <person name="Longcore J.E."/>
            <person name="James T.Y."/>
        </authorList>
    </citation>
    <scope>NUCLEOTIDE SEQUENCE</scope>
    <source>
        <strain evidence="2">JEL0318</strain>
    </source>
</reference>
<feature type="compositionally biased region" description="Basic and acidic residues" evidence="1">
    <location>
        <begin position="211"/>
        <end position="228"/>
    </location>
</feature>
<feature type="compositionally biased region" description="Basic and acidic residues" evidence="1">
    <location>
        <begin position="154"/>
        <end position="164"/>
    </location>
</feature>
<feature type="compositionally biased region" description="Basic and acidic residues" evidence="1">
    <location>
        <begin position="34"/>
        <end position="44"/>
    </location>
</feature>
<name>A0AAD5X1L0_9FUNG</name>
<dbReference type="Proteomes" id="UP001212841">
    <property type="component" value="Unassembled WGS sequence"/>
</dbReference>
<evidence type="ECO:0000313" key="2">
    <source>
        <dbReference type="EMBL" id="KAJ3042906.1"/>
    </source>
</evidence>
<evidence type="ECO:0000256" key="1">
    <source>
        <dbReference type="SAM" id="MobiDB-lite"/>
    </source>
</evidence>
<proteinExistence type="predicted"/>
<dbReference type="EMBL" id="JADGJD010001389">
    <property type="protein sequence ID" value="KAJ3042906.1"/>
    <property type="molecule type" value="Genomic_DNA"/>
</dbReference>
<organism evidence="2 3">
    <name type="scientific">Rhizophlyctis rosea</name>
    <dbReference type="NCBI Taxonomy" id="64517"/>
    <lineage>
        <taxon>Eukaryota</taxon>
        <taxon>Fungi</taxon>
        <taxon>Fungi incertae sedis</taxon>
        <taxon>Chytridiomycota</taxon>
        <taxon>Chytridiomycota incertae sedis</taxon>
        <taxon>Chytridiomycetes</taxon>
        <taxon>Rhizophlyctidales</taxon>
        <taxon>Rhizophlyctidaceae</taxon>
        <taxon>Rhizophlyctis</taxon>
    </lineage>
</organism>
<dbReference type="AlphaFoldDB" id="A0AAD5X1L0"/>
<evidence type="ECO:0000313" key="3">
    <source>
        <dbReference type="Proteomes" id="UP001212841"/>
    </source>
</evidence>
<feature type="compositionally biased region" description="Polar residues" evidence="1">
    <location>
        <begin position="230"/>
        <end position="240"/>
    </location>
</feature>
<sequence>MADDPIFNPPAIHPEPVPEIFPSALPTPHIPQADGKRIQKERRQSLRNQQENAPPSDPSQNPQPSTTRIKLKKSKSKSRSRVQLDHAALDHSTSSASDALHRSTSTKTSMKQRASAFGSVMSIGADEVWDDDGDELGGHGRVRRTRDGTQGSDTARHTETDREGRKRRGRNYGGGRVGRSDEANTRRKHKRPKALQLRCPTTGEIITFRPDGTDTTRDAPSSRDRDVEQSVGSIYGSQMLYTVPEPPTDEEEVEEEEEEVEQQYAKGVEAVYVDEGGRFRRFERNRYRPNEDLEAAMDDPSYLDRKMIRLAR</sequence>
<feature type="non-terminal residue" evidence="2">
    <location>
        <position position="312"/>
    </location>
</feature>
<gene>
    <name evidence="2" type="ORF">HK097_001873</name>
</gene>
<feature type="region of interest" description="Disordered" evidence="1">
    <location>
        <begin position="1"/>
        <end position="114"/>
    </location>
</feature>
<keyword evidence="3" id="KW-1185">Reference proteome</keyword>
<protein>
    <submittedName>
        <fullName evidence="2">Uncharacterized protein</fullName>
    </submittedName>
</protein>
<feature type="compositionally biased region" description="Pro residues" evidence="1">
    <location>
        <begin position="7"/>
        <end position="19"/>
    </location>
</feature>
<feature type="compositionally biased region" description="Basic residues" evidence="1">
    <location>
        <begin position="69"/>
        <end position="80"/>
    </location>
</feature>
<feature type="region of interest" description="Disordered" evidence="1">
    <location>
        <begin position="127"/>
        <end position="254"/>
    </location>
</feature>